<sequence>MDLEKEMHVVIKLPFRRPSDFVEPPPVVWTEDMEHQLWKHINQKHTDWNYIAEQFGIPTPYLVRHAAFMYETQLRGIQQQLRLSEAGKPTTISSSPPPVVSTSTSSSATYRSSGPSSQRQVRPVSSSSTSSQTYQQQRNLTVSKNAQDHHNEDTAFLLTTLTATRSGNTPSNDTTRGSTISQPSVHTSPISRHGDNRHLMATHIPIAPSSSNMDIEIPAMATAPPYQYQHLTHDDSMMLSAISNVSPRNKSNHNNNIVDNDSTEFASLTPRDVDSIGPGQQIQNYRNQPPDDIKTCLSHDTGTQQNVDLRMEGVGIPYYNTRDRDENHGEEGYDDSANFFDANGYARTSGGLENDYSHSDFDDDGGFSKHFENMKLDLGEPAFLPSRRVEGSQLLSSLRASFSRSGGSMLSKAPSTTVPSSSSSISPTQQLNSSNPISPPRPPYSLEENQHQQPSSSMVHSADKQVPNHPNYEHSFSPMHEGDEPAIKTTTTNNDTNHNSSGSKTKMVFGPSLSRATLTQPSSETNKDTSSALSSVGSSFSDLSDYSVTQSAMEDAILSKLNNGSKMSSMAFSKT</sequence>
<dbReference type="PANTHER" id="PTHR40012:SF1">
    <property type="entry name" value="AUTOPHAGY-RELATED PROTEIN 29"/>
    <property type="match status" value="1"/>
</dbReference>
<gene>
    <name evidence="9" type="ORF">BCR42DRAFT_411520</name>
</gene>
<feature type="compositionally biased region" description="Low complexity" evidence="7">
    <location>
        <begin position="404"/>
        <end position="436"/>
    </location>
</feature>
<comment type="similarity">
    <text evidence="2">Belongs to the ATG29 family.</text>
</comment>
<feature type="region of interest" description="Disordered" evidence="7">
    <location>
        <begin position="161"/>
        <end position="193"/>
    </location>
</feature>
<dbReference type="InterPro" id="IPR039362">
    <property type="entry name" value="ATG29_sf"/>
</dbReference>
<dbReference type="GO" id="GO:0015031">
    <property type="term" value="P:protein transport"/>
    <property type="evidence" value="ECO:0007669"/>
    <property type="project" value="UniProtKB-KW"/>
</dbReference>
<evidence type="ECO:0000256" key="2">
    <source>
        <dbReference type="ARBA" id="ARBA00010082"/>
    </source>
</evidence>
<evidence type="ECO:0000256" key="7">
    <source>
        <dbReference type="SAM" id="MobiDB-lite"/>
    </source>
</evidence>
<dbReference type="STRING" id="90262.A0A1X2ILU3"/>
<feature type="compositionally biased region" description="Polar residues" evidence="7">
    <location>
        <begin position="514"/>
        <end position="524"/>
    </location>
</feature>
<protein>
    <recommendedName>
        <fullName evidence="3">Autophagy-related protein 29</fullName>
    </recommendedName>
</protein>
<evidence type="ECO:0000313" key="9">
    <source>
        <dbReference type="EMBL" id="ORZ18756.1"/>
    </source>
</evidence>
<feature type="compositionally biased region" description="Polar residues" evidence="7">
    <location>
        <begin position="165"/>
        <end position="190"/>
    </location>
</feature>
<accession>A0A1X2ILU3</accession>
<evidence type="ECO:0000313" key="10">
    <source>
        <dbReference type="Proteomes" id="UP000193560"/>
    </source>
</evidence>
<evidence type="ECO:0000256" key="3">
    <source>
        <dbReference type="ARBA" id="ARBA00013784"/>
    </source>
</evidence>
<feature type="region of interest" description="Disordered" evidence="7">
    <location>
        <begin position="404"/>
        <end position="543"/>
    </location>
</feature>
<keyword evidence="4" id="KW-0813">Transport</keyword>
<feature type="domain" description="Atg29 N-terminal" evidence="8">
    <location>
        <begin position="8"/>
        <end position="56"/>
    </location>
</feature>
<proteinExistence type="inferred from homology"/>
<comment type="caution">
    <text evidence="9">The sequence shown here is derived from an EMBL/GenBank/DDBJ whole genome shotgun (WGS) entry which is preliminary data.</text>
</comment>
<evidence type="ECO:0000256" key="1">
    <source>
        <dbReference type="ARBA" id="ARBA00004329"/>
    </source>
</evidence>
<organism evidence="9 10">
    <name type="scientific">Absidia repens</name>
    <dbReference type="NCBI Taxonomy" id="90262"/>
    <lineage>
        <taxon>Eukaryota</taxon>
        <taxon>Fungi</taxon>
        <taxon>Fungi incertae sedis</taxon>
        <taxon>Mucoromycota</taxon>
        <taxon>Mucoromycotina</taxon>
        <taxon>Mucoromycetes</taxon>
        <taxon>Mucorales</taxon>
        <taxon>Cunninghamellaceae</taxon>
        <taxon>Absidia</taxon>
    </lineage>
</organism>
<feature type="compositionally biased region" description="Low complexity" evidence="7">
    <location>
        <begin position="89"/>
        <end position="137"/>
    </location>
</feature>
<dbReference type="GO" id="GO:0000045">
    <property type="term" value="P:autophagosome assembly"/>
    <property type="evidence" value="ECO:0007669"/>
    <property type="project" value="InterPro"/>
</dbReference>
<dbReference type="Pfam" id="PF18388">
    <property type="entry name" value="ATG29_N"/>
    <property type="match status" value="1"/>
</dbReference>
<dbReference type="Gene3D" id="1.10.10.2570">
    <property type="match status" value="1"/>
</dbReference>
<evidence type="ECO:0000256" key="5">
    <source>
        <dbReference type="ARBA" id="ARBA00022927"/>
    </source>
</evidence>
<keyword evidence="5" id="KW-0653">Protein transport</keyword>
<dbReference type="OrthoDB" id="21072at2759"/>
<comment type="subcellular location">
    <subcellularLocation>
        <location evidence="1">Preautophagosomal structure</location>
    </subcellularLocation>
</comment>
<keyword evidence="6" id="KW-0072">Autophagy</keyword>
<feature type="compositionally biased region" description="Low complexity" evidence="7">
    <location>
        <begin position="530"/>
        <end position="543"/>
    </location>
</feature>
<dbReference type="InterPro" id="IPR040666">
    <property type="entry name" value="Atg29_N"/>
</dbReference>
<dbReference type="EMBL" id="MCGE01000008">
    <property type="protein sequence ID" value="ORZ18756.1"/>
    <property type="molecule type" value="Genomic_DNA"/>
</dbReference>
<evidence type="ECO:0000256" key="4">
    <source>
        <dbReference type="ARBA" id="ARBA00022448"/>
    </source>
</evidence>
<dbReference type="PANTHER" id="PTHR40012">
    <property type="entry name" value="AUTOPHAGY-RELATED PROTEIN 29"/>
    <property type="match status" value="1"/>
</dbReference>
<keyword evidence="10" id="KW-1185">Reference proteome</keyword>
<feature type="region of interest" description="Disordered" evidence="7">
    <location>
        <begin position="85"/>
        <end position="148"/>
    </location>
</feature>
<dbReference type="Proteomes" id="UP000193560">
    <property type="component" value="Unassembled WGS sequence"/>
</dbReference>
<name>A0A1X2ILU3_9FUNG</name>
<dbReference type="InterPro" id="IPR039113">
    <property type="entry name" value="ATG29"/>
</dbReference>
<dbReference type="GO" id="GO:0000407">
    <property type="term" value="C:phagophore assembly site"/>
    <property type="evidence" value="ECO:0007669"/>
    <property type="project" value="UniProtKB-SubCell"/>
</dbReference>
<feature type="compositionally biased region" description="Low complexity" evidence="7">
    <location>
        <begin position="489"/>
        <end position="499"/>
    </location>
</feature>
<evidence type="ECO:0000256" key="6">
    <source>
        <dbReference type="ARBA" id="ARBA00023006"/>
    </source>
</evidence>
<dbReference type="AlphaFoldDB" id="A0A1X2ILU3"/>
<reference evidence="9 10" key="1">
    <citation type="submission" date="2016-07" db="EMBL/GenBank/DDBJ databases">
        <title>Pervasive Adenine N6-methylation of Active Genes in Fungi.</title>
        <authorList>
            <consortium name="DOE Joint Genome Institute"/>
            <person name="Mondo S.J."/>
            <person name="Dannebaum R.O."/>
            <person name="Kuo R.C."/>
            <person name="Labutti K."/>
            <person name="Haridas S."/>
            <person name="Kuo A."/>
            <person name="Salamov A."/>
            <person name="Ahrendt S.R."/>
            <person name="Lipzen A."/>
            <person name="Sullivan W."/>
            <person name="Andreopoulos W.B."/>
            <person name="Clum A."/>
            <person name="Lindquist E."/>
            <person name="Daum C."/>
            <person name="Ramamoorthy G.K."/>
            <person name="Gryganskyi A."/>
            <person name="Culley D."/>
            <person name="Magnuson J.K."/>
            <person name="James T.Y."/>
            <person name="O'Malley M.A."/>
            <person name="Stajich J.E."/>
            <person name="Spatafora J.W."/>
            <person name="Visel A."/>
            <person name="Grigoriev I.V."/>
        </authorList>
    </citation>
    <scope>NUCLEOTIDE SEQUENCE [LARGE SCALE GENOMIC DNA]</scope>
    <source>
        <strain evidence="9 10">NRRL 1336</strain>
    </source>
</reference>
<evidence type="ECO:0000259" key="8">
    <source>
        <dbReference type="Pfam" id="PF18388"/>
    </source>
</evidence>